<feature type="transmembrane region" description="Helical" evidence="1">
    <location>
        <begin position="57"/>
        <end position="75"/>
    </location>
</feature>
<dbReference type="AlphaFoldDB" id="A0A0E3NBC4"/>
<proteinExistence type="predicted"/>
<reference evidence="2 3" key="1">
    <citation type="submission" date="2014-07" db="EMBL/GenBank/DDBJ databases">
        <title>Methanogenic archaea and the global carbon cycle.</title>
        <authorList>
            <person name="Henriksen J.R."/>
            <person name="Luke J."/>
            <person name="Reinhart S."/>
            <person name="Benedict M.N."/>
            <person name="Youngblut N.D."/>
            <person name="Metcalf M.E."/>
            <person name="Whitaker R.J."/>
            <person name="Metcalf W.W."/>
        </authorList>
    </citation>
    <scope>NUCLEOTIDE SEQUENCE [LARGE SCALE GENOMIC DNA]</scope>
    <source>
        <strain evidence="3">ATCC 43570 / DSM 1825 / OCM 12 / VKM B-1830 / TM-1</strain>
    </source>
</reference>
<dbReference type="Proteomes" id="UP000066529">
    <property type="component" value="Chromosome"/>
</dbReference>
<evidence type="ECO:0000313" key="3">
    <source>
        <dbReference type="Proteomes" id="UP000066529"/>
    </source>
</evidence>
<keyword evidence="1" id="KW-0472">Membrane</keyword>
<protein>
    <submittedName>
        <fullName evidence="2">Uncharacterized protein</fullName>
    </submittedName>
</protein>
<dbReference type="RefSeq" id="WP_048166608.1">
    <property type="nucleotide sequence ID" value="NZ_CP009501.1"/>
</dbReference>
<keyword evidence="1" id="KW-0812">Transmembrane</keyword>
<feature type="transmembrane region" description="Helical" evidence="1">
    <location>
        <begin position="81"/>
        <end position="108"/>
    </location>
</feature>
<organism evidence="2 3">
    <name type="scientific">Methanosarcina thermophila (strain ATCC 43570 / DSM 1825 / OCM 12 / VKM B-1830 / TM-1)</name>
    <dbReference type="NCBI Taxonomy" id="523844"/>
    <lineage>
        <taxon>Archaea</taxon>
        <taxon>Methanobacteriati</taxon>
        <taxon>Methanobacteriota</taxon>
        <taxon>Stenosarchaea group</taxon>
        <taxon>Methanomicrobia</taxon>
        <taxon>Methanosarcinales</taxon>
        <taxon>Methanosarcinaceae</taxon>
        <taxon>Methanosarcina</taxon>
    </lineage>
</organism>
<dbReference type="OrthoDB" id="373060at2157"/>
<name>A0A0E3NBC4_METTT</name>
<dbReference type="EMBL" id="CP009501">
    <property type="protein sequence ID" value="AKB12445.1"/>
    <property type="molecule type" value="Genomic_DNA"/>
</dbReference>
<gene>
    <name evidence="2" type="ORF">MSTHT_0687</name>
</gene>
<dbReference type="KEGG" id="mthr:MSTHT_0687"/>
<sequence length="127" mass="14340">MGHMYTYGEDKRTKLVGIVKSKYSYCVNCFKTLEYAGKRSTFCPECREIEKEKGQKVVALAFLLSLVPGWGYVYVSEDKKALVTSICTVAMLFVPVIGWLLSFIIYLFSIGNTVMTAQLINEVQKQA</sequence>
<dbReference type="GeneID" id="41601287"/>
<evidence type="ECO:0000313" key="2">
    <source>
        <dbReference type="EMBL" id="AKB12445.1"/>
    </source>
</evidence>
<keyword evidence="1" id="KW-1133">Transmembrane helix</keyword>
<dbReference type="PATRIC" id="fig|523844.20.peg.879"/>
<accession>A0A0E3NBC4</accession>
<evidence type="ECO:0000256" key="1">
    <source>
        <dbReference type="SAM" id="Phobius"/>
    </source>
</evidence>
<dbReference type="HOGENOM" id="CLU_1965605_0_0_2"/>